<dbReference type="Pfam" id="PF00705">
    <property type="entry name" value="PCNA_N"/>
    <property type="match status" value="1"/>
</dbReference>
<keyword evidence="4 7" id="KW-0238">DNA-binding</keyword>
<dbReference type="InterPro" id="IPR022659">
    <property type="entry name" value="Pr_cel_nuc_antig_CS"/>
</dbReference>
<dbReference type="InterPro" id="IPR022648">
    <property type="entry name" value="Pr_cel_nuc_antig_N"/>
</dbReference>
<dbReference type="Proteomes" id="UP000035681">
    <property type="component" value="Unplaced"/>
</dbReference>
<dbReference type="FunFam" id="3.70.10.10:FF:000001">
    <property type="entry name" value="Proliferating cell nuclear antigen"/>
    <property type="match status" value="1"/>
</dbReference>
<evidence type="ECO:0000256" key="5">
    <source>
        <dbReference type="ARBA" id="ARBA00023242"/>
    </source>
</evidence>
<dbReference type="GO" id="GO:0072702">
    <property type="term" value="P:response to methyl methanesulfonate"/>
    <property type="evidence" value="ECO:0007669"/>
    <property type="project" value="UniProtKB-ARBA"/>
</dbReference>
<comment type="subcellular location">
    <subcellularLocation>
        <location evidence="1 6">Nucleus</location>
    </subcellularLocation>
</comment>
<evidence type="ECO:0000256" key="2">
    <source>
        <dbReference type="ARBA" id="ARBA00010462"/>
    </source>
</evidence>
<evidence type="ECO:0000256" key="3">
    <source>
        <dbReference type="ARBA" id="ARBA00022705"/>
    </source>
</evidence>
<protein>
    <recommendedName>
        <fullName evidence="6">DNA sliding clamp PCNA</fullName>
    </recommendedName>
</protein>
<keyword evidence="3 7" id="KW-0235">DNA replication</keyword>
<feature type="domain" description="Proliferating cell nuclear antigen PCNA N-terminal" evidence="8">
    <location>
        <begin position="31"/>
        <end position="155"/>
    </location>
</feature>
<reference evidence="11" key="1">
    <citation type="submission" date="2024-02" db="UniProtKB">
        <authorList>
            <consortium name="WormBaseParasite"/>
        </authorList>
    </citation>
    <scope>IDENTIFICATION</scope>
</reference>
<evidence type="ECO:0000256" key="4">
    <source>
        <dbReference type="ARBA" id="ARBA00023125"/>
    </source>
</evidence>
<dbReference type="PANTHER" id="PTHR11352:SF0">
    <property type="entry name" value="PROLIFERATING CELL NUCLEAR ANTIGEN"/>
    <property type="match status" value="1"/>
</dbReference>
<dbReference type="GO" id="GO:0042542">
    <property type="term" value="P:response to hydrogen peroxide"/>
    <property type="evidence" value="ECO:0007669"/>
    <property type="project" value="UniProtKB-ARBA"/>
</dbReference>
<dbReference type="HAMAP" id="MF_00317">
    <property type="entry name" value="DNApol_clamp_arch"/>
    <property type="match status" value="1"/>
</dbReference>
<dbReference type="GO" id="GO:0003677">
    <property type="term" value="F:DNA binding"/>
    <property type="evidence" value="ECO:0007669"/>
    <property type="project" value="UniProtKB-KW"/>
</dbReference>
<dbReference type="InterPro" id="IPR046938">
    <property type="entry name" value="DNA_clamp_sf"/>
</dbReference>
<comment type="function">
    <text evidence="6">This protein is an auxiliary protein of DNA polymerase delta and is involved in the control of eukaryotic DNA replication by increasing the polymerase's processivity during elongation of the leading strand.</text>
</comment>
<accession>A0AAF5CWZ5</accession>
<dbReference type="PANTHER" id="PTHR11352">
    <property type="entry name" value="PROLIFERATING CELL NUCLEAR ANTIGEN"/>
    <property type="match status" value="1"/>
</dbReference>
<dbReference type="CDD" id="cd00577">
    <property type="entry name" value="PCNA"/>
    <property type="match status" value="1"/>
</dbReference>
<dbReference type="GO" id="GO:0030337">
    <property type="term" value="F:DNA polymerase processivity factor activity"/>
    <property type="evidence" value="ECO:0007669"/>
    <property type="project" value="InterPro"/>
</dbReference>
<dbReference type="GO" id="GO:0006272">
    <property type="term" value="P:leading strand elongation"/>
    <property type="evidence" value="ECO:0007669"/>
    <property type="project" value="TreeGrafter"/>
</dbReference>
<dbReference type="SUPFAM" id="SSF55979">
    <property type="entry name" value="DNA clamp"/>
    <property type="match status" value="2"/>
</dbReference>
<dbReference type="Pfam" id="PF02747">
    <property type="entry name" value="PCNA_C"/>
    <property type="match status" value="1"/>
</dbReference>
<sequence length="298" mass="33053">MVTMNTSAKVEGFATSSSYTFHLLLLTYLIMFEAKLPQAATLKKVVDAIKDLVQDAPFDCSETGMSLQAMDSSHVALVSLKMDVTLFDTYRCDRTINVGLSLATMAKALKCANNDDSCHIRHDDDDHDNVTFTFKDPKKDRTQEVTVRLVDLDNEHLGIPEQEYSVVLQMPSSDFMKTCRDLSMFSDTLCISATKSAIEFSAVGDNGSSKVTYNKSTSLDDDDSSENIVLDVKTPVKINFSIKYMNQFTKATPLGEVVKISMCNDVPVIVEYPFGSDDRSSLSFFLAPKIDDNVKMEA</sequence>
<evidence type="ECO:0000313" key="11">
    <source>
        <dbReference type="WBParaSite" id="TCONS_00002555.p1"/>
    </source>
</evidence>
<dbReference type="Gene3D" id="3.70.10.10">
    <property type="match status" value="1"/>
</dbReference>
<evidence type="ECO:0000256" key="6">
    <source>
        <dbReference type="RuleBase" id="RU000641"/>
    </source>
</evidence>
<organism evidence="10 11">
    <name type="scientific">Strongyloides stercoralis</name>
    <name type="common">Threadworm</name>
    <dbReference type="NCBI Taxonomy" id="6248"/>
    <lineage>
        <taxon>Eukaryota</taxon>
        <taxon>Metazoa</taxon>
        <taxon>Ecdysozoa</taxon>
        <taxon>Nematoda</taxon>
        <taxon>Chromadorea</taxon>
        <taxon>Rhabditida</taxon>
        <taxon>Tylenchina</taxon>
        <taxon>Panagrolaimomorpha</taxon>
        <taxon>Strongyloidoidea</taxon>
        <taxon>Strongyloididae</taxon>
        <taxon>Strongyloides</taxon>
    </lineage>
</organism>
<dbReference type="WBParaSite" id="TCONS_00002555.p1">
    <property type="protein sequence ID" value="TCONS_00002555.p1"/>
    <property type="gene ID" value="XLOC_002396"/>
</dbReference>
<comment type="similarity">
    <text evidence="2 7">Belongs to the PCNA family.</text>
</comment>
<proteinExistence type="inferred from homology"/>
<dbReference type="InterPro" id="IPR022649">
    <property type="entry name" value="Pr_cel_nuc_antig_C"/>
</dbReference>
<dbReference type="GO" id="GO:0019985">
    <property type="term" value="P:translesion synthesis"/>
    <property type="evidence" value="ECO:0007669"/>
    <property type="project" value="TreeGrafter"/>
</dbReference>
<keyword evidence="5 6" id="KW-0539">Nucleus</keyword>
<evidence type="ECO:0000259" key="8">
    <source>
        <dbReference type="Pfam" id="PF00705"/>
    </source>
</evidence>
<feature type="domain" description="Proliferating cell nuclear antigen PCNA C-terminal" evidence="9">
    <location>
        <begin position="158"/>
        <end position="289"/>
    </location>
</feature>
<dbReference type="GO" id="GO:0006298">
    <property type="term" value="P:mismatch repair"/>
    <property type="evidence" value="ECO:0007669"/>
    <property type="project" value="TreeGrafter"/>
</dbReference>
<dbReference type="AlphaFoldDB" id="A0AAF5CWZ5"/>
<dbReference type="GO" id="GO:0006275">
    <property type="term" value="P:regulation of DNA replication"/>
    <property type="evidence" value="ECO:0007669"/>
    <property type="project" value="InterPro"/>
</dbReference>
<dbReference type="NCBIfam" id="TIGR00590">
    <property type="entry name" value="pcna"/>
    <property type="match status" value="1"/>
</dbReference>
<dbReference type="GO" id="GO:0043626">
    <property type="term" value="C:PCNA complex"/>
    <property type="evidence" value="ECO:0007669"/>
    <property type="project" value="TreeGrafter"/>
</dbReference>
<name>A0AAF5CWZ5_STRER</name>
<evidence type="ECO:0000256" key="7">
    <source>
        <dbReference type="RuleBase" id="RU003671"/>
    </source>
</evidence>
<evidence type="ECO:0000259" key="9">
    <source>
        <dbReference type="Pfam" id="PF02747"/>
    </source>
</evidence>
<evidence type="ECO:0000313" key="10">
    <source>
        <dbReference type="Proteomes" id="UP000035681"/>
    </source>
</evidence>
<dbReference type="PROSITE" id="PS01251">
    <property type="entry name" value="PCNA_1"/>
    <property type="match status" value="1"/>
</dbReference>
<dbReference type="PRINTS" id="PR00339">
    <property type="entry name" value="PCNACYCLIN"/>
</dbReference>
<evidence type="ECO:0000256" key="1">
    <source>
        <dbReference type="ARBA" id="ARBA00004123"/>
    </source>
</evidence>
<keyword evidence="10" id="KW-1185">Reference proteome</keyword>
<dbReference type="InterPro" id="IPR000730">
    <property type="entry name" value="Pr_cel_nuc_antig"/>
</dbReference>